<dbReference type="InterPro" id="IPR029044">
    <property type="entry name" value="Nucleotide-diphossugar_trans"/>
</dbReference>
<protein>
    <recommendedName>
        <fullName evidence="2">Glycosyltransferase 2-like domain-containing protein</fullName>
    </recommendedName>
</protein>
<feature type="domain" description="Glycosyltransferase 2-like" evidence="2">
    <location>
        <begin position="259"/>
        <end position="534"/>
    </location>
</feature>
<feature type="transmembrane region" description="Helical" evidence="1">
    <location>
        <begin position="66"/>
        <end position="89"/>
    </location>
</feature>
<keyword evidence="1" id="KW-0472">Membrane</keyword>
<evidence type="ECO:0000259" key="2">
    <source>
        <dbReference type="Pfam" id="PF13632"/>
    </source>
</evidence>
<keyword evidence="1" id="KW-0812">Transmembrane</keyword>
<dbReference type="InterPro" id="IPR001173">
    <property type="entry name" value="Glyco_trans_2-like"/>
</dbReference>
<dbReference type="PANTHER" id="PTHR36851">
    <property type="entry name" value="UNNAMED PRODUCT"/>
    <property type="match status" value="1"/>
</dbReference>
<proteinExistence type="predicted"/>
<dbReference type="STRING" id="857342.A0A2T3AW00"/>
<keyword evidence="4" id="KW-1185">Reference proteome</keyword>
<keyword evidence="1" id="KW-1133">Transmembrane helix</keyword>
<organism evidence="3 4">
    <name type="scientific">Amorphotheca resinae ATCC 22711</name>
    <dbReference type="NCBI Taxonomy" id="857342"/>
    <lineage>
        <taxon>Eukaryota</taxon>
        <taxon>Fungi</taxon>
        <taxon>Dikarya</taxon>
        <taxon>Ascomycota</taxon>
        <taxon>Pezizomycotina</taxon>
        <taxon>Leotiomycetes</taxon>
        <taxon>Helotiales</taxon>
        <taxon>Amorphothecaceae</taxon>
        <taxon>Amorphotheca</taxon>
    </lineage>
</organism>
<dbReference type="EMBL" id="KZ679014">
    <property type="protein sequence ID" value="PSS12854.1"/>
    <property type="molecule type" value="Genomic_DNA"/>
</dbReference>
<dbReference type="Pfam" id="PF13632">
    <property type="entry name" value="Glyco_trans_2_3"/>
    <property type="match status" value="1"/>
</dbReference>
<evidence type="ECO:0000313" key="4">
    <source>
        <dbReference type="Proteomes" id="UP000241818"/>
    </source>
</evidence>
<dbReference type="PANTHER" id="PTHR36851:SF1">
    <property type="entry name" value="GLYCO_TRANS_2-LIKE DOMAIN-CONTAINING PROTEIN"/>
    <property type="match status" value="1"/>
</dbReference>
<dbReference type="Proteomes" id="UP000241818">
    <property type="component" value="Unassembled WGS sequence"/>
</dbReference>
<dbReference type="OrthoDB" id="5819478at2759"/>
<dbReference type="Gene3D" id="3.90.550.10">
    <property type="entry name" value="Spore Coat Polysaccharide Biosynthesis Protein SpsA, Chain A"/>
    <property type="match status" value="1"/>
</dbReference>
<reference evidence="3 4" key="1">
    <citation type="journal article" date="2018" name="New Phytol.">
        <title>Comparative genomics and transcriptomics depict ericoid mycorrhizal fungi as versatile saprotrophs and plant mutualists.</title>
        <authorList>
            <person name="Martino E."/>
            <person name="Morin E."/>
            <person name="Grelet G.A."/>
            <person name="Kuo A."/>
            <person name="Kohler A."/>
            <person name="Daghino S."/>
            <person name="Barry K.W."/>
            <person name="Cichocki N."/>
            <person name="Clum A."/>
            <person name="Dockter R.B."/>
            <person name="Hainaut M."/>
            <person name="Kuo R.C."/>
            <person name="LaButti K."/>
            <person name="Lindahl B.D."/>
            <person name="Lindquist E.A."/>
            <person name="Lipzen A."/>
            <person name="Khouja H.R."/>
            <person name="Magnuson J."/>
            <person name="Murat C."/>
            <person name="Ohm R.A."/>
            <person name="Singer S.W."/>
            <person name="Spatafora J.W."/>
            <person name="Wang M."/>
            <person name="Veneault-Fourrey C."/>
            <person name="Henrissat B."/>
            <person name="Grigoriev I.V."/>
            <person name="Martin F.M."/>
            <person name="Perotto S."/>
        </authorList>
    </citation>
    <scope>NUCLEOTIDE SEQUENCE [LARGE SCALE GENOMIC DNA]</scope>
    <source>
        <strain evidence="3 4">ATCC 22711</strain>
    </source>
</reference>
<feature type="transmembrane region" description="Helical" evidence="1">
    <location>
        <begin position="532"/>
        <end position="554"/>
    </location>
</feature>
<gene>
    <name evidence="3" type="ORF">M430DRAFT_124528</name>
</gene>
<evidence type="ECO:0000313" key="3">
    <source>
        <dbReference type="EMBL" id="PSS12854.1"/>
    </source>
</evidence>
<dbReference type="GeneID" id="36570000"/>
<sequence length="646" mass="72077">MFVFSWCSRRVGGLSVLFLVFVCALVLSDEAIHRRSRADVSKEAKFHLFSDIGGKFSLGDSLTLLFAYYSLFIHVLVTAFPFRACFAIWDITRSLRRISRIKKRNTSKYYQKVSSNSLSSTETLVASLTSLSGSSGAEDIDLGYNADIELELPKIIHTILLPNYKEDIDVLRETLNVLACHPQARSQYEVILAMEARELDCASKATNLIVEFKKAFRDVDFTVHPDDIENEAPGKSSNISWAARKASEKYSSKIRDCVIVTVIDADSHLSSNYFSQLTDLHCAHTETAPTTLYSAPIIFDRNAHLVPTLVRVADVLWAAAGISGLYCSSTIGPPTSVYSLPLGLADKVGGWDTGSEAIGEDLHMYLKCFLILRGNLTTRTILAPVSQTNVSSGLKGHRGLILDFGARYKQALRHMWGALDSGFALRQLASVWRERKTTGRTFKPLHASRNDSSYIPEEDLENLLAHQPSPNGAFSDVMHHELPSPNWARILCLFHRLFEAHFLPVHMMILVISSSLYVVISPDAQDDLNVRWIFQTTAILRVVGFLAVGFYMALYESYHSICIHSRKSEMKAAGLYESMAGAFSHRSWRTNFCDYVAIPLVAPLFGSIPAVQAQMCHFWTLDLVYAVSRKPQPQSRVREKEGGAIA</sequence>
<feature type="transmembrane region" description="Helical" evidence="1">
    <location>
        <begin position="502"/>
        <end position="520"/>
    </location>
</feature>
<name>A0A2T3AW00_AMORE</name>
<evidence type="ECO:0000256" key="1">
    <source>
        <dbReference type="SAM" id="Phobius"/>
    </source>
</evidence>
<dbReference type="InParanoid" id="A0A2T3AW00"/>
<dbReference type="AlphaFoldDB" id="A0A2T3AW00"/>
<dbReference type="RefSeq" id="XP_024718845.1">
    <property type="nucleotide sequence ID" value="XM_024861919.1"/>
</dbReference>
<dbReference type="SUPFAM" id="SSF53448">
    <property type="entry name" value="Nucleotide-diphospho-sugar transferases"/>
    <property type="match status" value="1"/>
</dbReference>
<accession>A0A2T3AW00</accession>